<protein>
    <submittedName>
        <fullName evidence="2">Uncharacterized protein</fullName>
    </submittedName>
</protein>
<evidence type="ECO:0000256" key="1">
    <source>
        <dbReference type="SAM" id="MobiDB-lite"/>
    </source>
</evidence>
<feature type="region of interest" description="Disordered" evidence="1">
    <location>
        <begin position="62"/>
        <end position="115"/>
    </location>
</feature>
<proteinExistence type="predicted"/>
<evidence type="ECO:0000313" key="3">
    <source>
        <dbReference type="Proteomes" id="UP000265631"/>
    </source>
</evidence>
<dbReference type="Proteomes" id="UP000265631">
    <property type="component" value="Unassembled WGS sequence"/>
</dbReference>
<organism evidence="2 3">
    <name type="scientific">Fusarium flagelliforme</name>
    <dbReference type="NCBI Taxonomy" id="2675880"/>
    <lineage>
        <taxon>Eukaryota</taxon>
        <taxon>Fungi</taxon>
        <taxon>Dikarya</taxon>
        <taxon>Ascomycota</taxon>
        <taxon>Pezizomycotina</taxon>
        <taxon>Sordariomycetes</taxon>
        <taxon>Hypocreomycetidae</taxon>
        <taxon>Hypocreales</taxon>
        <taxon>Nectriaceae</taxon>
        <taxon>Fusarium</taxon>
        <taxon>Fusarium incarnatum-equiseti species complex</taxon>
    </lineage>
</organism>
<name>A0A395N4R6_9HYPO</name>
<keyword evidence="3" id="KW-1185">Reference proteome</keyword>
<gene>
    <name evidence="2" type="ORF">FIE12Z_624</name>
</gene>
<accession>A0A395N4R6</accession>
<evidence type="ECO:0000313" key="2">
    <source>
        <dbReference type="EMBL" id="RFN55112.1"/>
    </source>
</evidence>
<comment type="caution">
    <text evidence="2">The sequence shown here is derived from an EMBL/GenBank/DDBJ whole genome shotgun (WGS) entry which is preliminary data.</text>
</comment>
<feature type="compositionally biased region" description="Basic and acidic residues" evidence="1">
    <location>
        <begin position="104"/>
        <end position="115"/>
    </location>
</feature>
<sequence length="115" mass="13009">MVNSKMHRARAALTMMARTITYPNSNDSKTIVATNILDLTDNNRRPKYRLLSGVRTATTLWGTGKITTTEPDERRRRKPHAHTGEGDSAGEWNEDIPSPAKRCKQPEGRYTDQIL</sequence>
<dbReference type="EMBL" id="PXXK01000010">
    <property type="protein sequence ID" value="RFN55112.1"/>
    <property type="molecule type" value="Genomic_DNA"/>
</dbReference>
<reference evidence="2 3" key="1">
    <citation type="journal article" date="2018" name="PLoS Pathog.">
        <title>Evolution of structural diversity of trichothecenes, a family of toxins produced by plant pathogenic and entomopathogenic fungi.</title>
        <authorList>
            <person name="Proctor R.H."/>
            <person name="McCormick S.P."/>
            <person name="Kim H.S."/>
            <person name="Cardoza R.E."/>
            <person name="Stanley A.M."/>
            <person name="Lindo L."/>
            <person name="Kelly A."/>
            <person name="Brown D.W."/>
            <person name="Lee T."/>
            <person name="Vaughan M.M."/>
            <person name="Alexander N.J."/>
            <person name="Busman M."/>
            <person name="Gutierrez S."/>
        </authorList>
    </citation>
    <scope>NUCLEOTIDE SEQUENCE [LARGE SCALE GENOMIC DNA]</scope>
    <source>
        <strain evidence="2 3">NRRL 13405</strain>
    </source>
</reference>
<dbReference type="AlphaFoldDB" id="A0A395N4R6"/>